<evidence type="ECO:0000313" key="3">
    <source>
        <dbReference type="Proteomes" id="UP000051647"/>
    </source>
</evidence>
<dbReference type="PATRIC" id="fig|1423815.3.peg.1622"/>
<organism evidence="2 3">
    <name type="scientific">Companilactobacillus versmoldensis DSM 14857 = KCTC 3814</name>
    <dbReference type="NCBI Taxonomy" id="1423815"/>
    <lineage>
        <taxon>Bacteria</taxon>
        <taxon>Bacillati</taxon>
        <taxon>Bacillota</taxon>
        <taxon>Bacilli</taxon>
        <taxon>Lactobacillales</taxon>
        <taxon>Lactobacillaceae</taxon>
        <taxon>Companilactobacillus</taxon>
    </lineage>
</organism>
<evidence type="ECO:0000313" key="2">
    <source>
        <dbReference type="EMBL" id="KRL65277.1"/>
    </source>
</evidence>
<keyword evidence="1" id="KW-1133">Transmembrane helix</keyword>
<evidence type="ECO:0000256" key="1">
    <source>
        <dbReference type="SAM" id="Phobius"/>
    </source>
</evidence>
<feature type="transmembrane region" description="Helical" evidence="1">
    <location>
        <begin position="69"/>
        <end position="86"/>
    </location>
</feature>
<gene>
    <name evidence="2" type="ORF">FC27_GL001586</name>
</gene>
<dbReference type="EMBL" id="AZFA01000037">
    <property type="protein sequence ID" value="KRL65277.1"/>
    <property type="molecule type" value="Genomic_DNA"/>
</dbReference>
<dbReference type="AlphaFoldDB" id="A0A0R1S8A4"/>
<feature type="transmembrane region" description="Helical" evidence="1">
    <location>
        <begin position="93"/>
        <end position="113"/>
    </location>
</feature>
<protein>
    <submittedName>
        <fullName evidence="2">Uncharacterized protein</fullName>
    </submittedName>
</protein>
<accession>A0A0R1S8A4</accession>
<reference evidence="2 3" key="1">
    <citation type="journal article" date="2015" name="Genome Announc.">
        <title>Expanding the biotechnology potential of lactobacilli through comparative genomics of 213 strains and associated genera.</title>
        <authorList>
            <person name="Sun Z."/>
            <person name="Harris H.M."/>
            <person name="McCann A."/>
            <person name="Guo C."/>
            <person name="Argimon S."/>
            <person name="Zhang W."/>
            <person name="Yang X."/>
            <person name="Jeffery I.B."/>
            <person name="Cooney J.C."/>
            <person name="Kagawa T.F."/>
            <person name="Liu W."/>
            <person name="Song Y."/>
            <person name="Salvetti E."/>
            <person name="Wrobel A."/>
            <person name="Rasinkangas P."/>
            <person name="Parkhill J."/>
            <person name="Rea M.C."/>
            <person name="O'Sullivan O."/>
            <person name="Ritari J."/>
            <person name="Douillard F.P."/>
            <person name="Paul Ross R."/>
            <person name="Yang R."/>
            <person name="Briner A.E."/>
            <person name="Felis G.E."/>
            <person name="de Vos W.M."/>
            <person name="Barrangou R."/>
            <person name="Klaenhammer T.R."/>
            <person name="Caufield P.W."/>
            <person name="Cui Y."/>
            <person name="Zhang H."/>
            <person name="O'Toole P.W."/>
        </authorList>
    </citation>
    <scope>NUCLEOTIDE SEQUENCE [LARGE SCALE GENOMIC DNA]</scope>
    <source>
        <strain evidence="2 3">DSM 14857</strain>
    </source>
</reference>
<keyword evidence="1" id="KW-0472">Membrane</keyword>
<dbReference type="Proteomes" id="UP000051647">
    <property type="component" value="Unassembled WGS sequence"/>
</dbReference>
<feature type="transmembrane region" description="Helical" evidence="1">
    <location>
        <begin position="40"/>
        <end position="63"/>
    </location>
</feature>
<keyword evidence="3" id="KW-1185">Reference proteome</keyword>
<comment type="caution">
    <text evidence="2">The sequence shown here is derived from an EMBL/GenBank/DDBJ whole genome shotgun (WGS) entry which is preliminary data.</text>
</comment>
<feature type="transmembrane region" description="Helical" evidence="1">
    <location>
        <begin position="6"/>
        <end position="28"/>
    </location>
</feature>
<keyword evidence="1" id="KW-0812">Transmembrane</keyword>
<proteinExistence type="predicted"/>
<name>A0A0R1S8A4_9LACO</name>
<sequence>MEADLIVTIAVYISVLNLYGATSLMLRIIHIPDFHEIDNFVFNSLFLSVIMAAVVGLFLNVIIPFKWITLIYPLTVTLAFTTFYTTRYQGKRVTYLPVMTVSLAAAFLIYFSLVNL</sequence>